<dbReference type="InterPro" id="IPR007021">
    <property type="entry name" value="DUF659"/>
</dbReference>
<dbReference type="PANTHER" id="PTHR32166">
    <property type="entry name" value="OSJNBA0013A04.12 PROTEIN"/>
    <property type="match status" value="1"/>
</dbReference>
<feature type="domain" description="DUF659" evidence="1">
    <location>
        <begin position="29"/>
        <end position="175"/>
    </location>
</feature>
<name>A0A371G537_MUCPR</name>
<gene>
    <name evidence="2" type="ORF">CR513_33104</name>
</gene>
<dbReference type="InterPro" id="IPR012337">
    <property type="entry name" value="RNaseH-like_sf"/>
</dbReference>
<evidence type="ECO:0000313" key="2">
    <source>
        <dbReference type="EMBL" id="RDX85676.1"/>
    </source>
</evidence>
<evidence type="ECO:0000313" key="3">
    <source>
        <dbReference type="Proteomes" id="UP000257109"/>
    </source>
</evidence>
<reference evidence="2" key="1">
    <citation type="submission" date="2018-05" db="EMBL/GenBank/DDBJ databases">
        <title>Draft genome of Mucuna pruriens seed.</title>
        <authorList>
            <person name="Nnadi N.E."/>
            <person name="Vos R."/>
            <person name="Hasami M.H."/>
            <person name="Devisetty U.K."/>
            <person name="Aguiy J.C."/>
        </authorList>
    </citation>
    <scope>NUCLEOTIDE SEQUENCE [LARGE SCALE GENOMIC DNA]</scope>
    <source>
        <strain evidence="2">JCA_2017</strain>
    </source>
</reference>
<dbReference type="SUPFAM" id="SSF53098">
    <property type="entry name" value="Ribonuclease H-like"/>
    <property type="match status" value="1"/>
</dbReference>
<keyword evidence="3" id="KW-1185">Reference proteome</keyword>
<proteinExistence type="predicted"/>
<dbReference type="OrthoDB" id="2442898at2759"/>
<dbReference type="Proteomes" id="UP000257109">
    <property type="component" value="Unassembled WGS sequence"/>
</dbReference>
<feature type="non-terminal residue" evidence="2">
    <location>
        <position position="1"/>
    </location>
</feature>
<dbReference type="STRING" id="157652.A0A371G537"/>
<sequence length="335" mass="39043">MLKGHEEEQMKYGCLIMSNGWTDRKNRTSYHDLRVPLLKKELQYTKYMLKGHEEEQMKYGCLIMSNGWTDRKNRTLINFLVNCSLGTMFVKSIDASEFMKTGDKVYQFLNSFVEKIGEKNVIQVVTDNESNYVIAGKLLQTTRTKLFWTPCAAHCLDLMLQDIGKIPKVKKVIQRGIKLVGYIYNHSMTLNIIRKFTSKSELVKHGVTRFATTFLTLQRLHKQKVNLRRMFTSNEWLESRAAKDPKGKKATDIVLMPSFWNDVVYALKAMGPIVRVLRLVDNEKRPAMSYIYEAMDRAKKAIQKAFNGKEEKYKDIFAIIDRRWDCQLHHPLHAA</sequence>
<feature type="non-terminal residue" evidence="2">
    <location>
        <position position="335"/>
    </location>
</feature>
<comment type="caution">
    <text evidence="2">The sequence shown here is derived from an EMBL/GenBank/DDBJ whole genome shotgun (WGS) entry which is preliminary data.</text>
</comment>
<dbReference type="Pfam" id="PF04937">
    <property type="entry name" value="DUF659"/>
    <property type="match status" value="1"/>
</dbReference>
<accession>A0A371G537</accession>
<dbReference type="EMBL" id="QJKJ01006731">
    <property type="protein sequence ID" value="RDX85676.1"/>
    <property type="molecule type" value="Genomic_DNA"/>
</dbReference>
<protein>
    <recommendedName>
        <fullName evidence="1">DUF659 domain-containing protein</fullName>
    </recommendedName>
</protein>
<organism evidence="2 3">
    <name type="scientific">Mucuna pruriens</name>
    <name type="common">Velvet bean</name>
    <name type="synonym">Dolichos pruriens</name>
    <dbReference type="NCBI Taxonomy" id="157652"/>
    <lineage>
        <taxon>Eukaryota</taxon>
        <taxon>Viridiplantae</taxon>
        <taxon>Streptophyta</taxon>
        <taxon>Embryophyta</taxon>
        <taxon>Tracheophyta</taxon>
        <taxon>Spermatophyta</taxon>
        <taxon>Magnoliopsida</taxon>
        <taxon>eudicotyledons</taxon>
        <taxon>Gunneridae</taxon>
        <taxon>Pentapetalae</taxon>
        <taxon>rosids</taxon>
        <taxon>fabids</taxon>
        <taxon>Fabales</taxon>
        <taxon>Fabaceae</taxon>
        <taxon>Papilionoideae</taxon>
        <taxon>50 kb inversion clade</taxon>
        <taxon>NPAAA clade</taxon>
        <taxon>indigoferoid/millettioid clade</taxon>
        <taxon>Phaseoleae</taxon>
        <taxon>Mucuna</taxon>
    </lineage>
</organism>
<dbReference type="PANTHER" id="PTHR32166:SF74">
    <property type="entry name" value="OS05G0256350 PROTEIN"/>
    <property type="match status" value="1"/>
</dbReference>
<evidence type="ECO:0000259" key="1">
    <source>
        <dbReference type="Pfam" id="PF04937"/>
    </source>
</evidence>
<dbReference type="AlphaFoldDB" id="A0A371G537"/>